<gene>
    <name evidence="5" type="ORF">DJ90_5653</name>
</gene>
<evidence type="ECO:0000313" key="6">
    <source>
        <dbReference type="Proteomes" id="UP000029278"/>
    </source>
</evidence>
<dbReference type="InterPro" id="IPR052399">
    <property type="entry name" value="Phage_Baseplate_Assmbl_Protein"/>
</dbReference>
<dbReference type="Pfam" id="PF26078">
    <property type="entry name" value="Baseplate_J_M"/>
    <property type="match status" value="1"/>
</dbReference>
<dbReference type="Pfam" id="PF04865">
    <property type="entry name" value="Baseplate_J"/>
    <property type="match status" value="1"/>
</dbReference>
<dbReference type="EMBL" id="JMQA01000035">
    <property type="protein sequence ID" value="KFN07280.1"/>
    <property type="molecule type" value="Genomic_DNA"/>
</dbReference>
<dbReference type="PANTHER" id="PTHR37829">
    <property type="entry name" value="PHAGE-LIKE ELEMENT PBSX PROTEIN XKDT"/>
    <property type="match status" value="1"/>
</dbReference>
<name>A0A090ZAN9_PAEMA</name>
<accession>A0A090ZAN9</accession>
<dbReference type="InterPro" id="IPR006949">
    <property type="entry name" value="Barrel_Baseplate_J-like"/>
</dbReference>
<comment type="caution">
    <text evidence="5">The sequence shown here is derived from an EMBL/GenBank/DDBJ whole genome shotgun (WGS) entry which is preliminary data.</text>
</comment>
<proteinExistence type="inferred from homology"/>
<dbReference type="OrthoDB" id="2554267at2"/>
<dbReference type="STRING" id="44252.DJ90_5653"/>
<organism evidence="5 6">
    <name type="scientific">Paenibacillus macerans</name>
    <name type="common">Bacillus macerans</name>
    <dbReference type="NCBI Taxonomy" id="44252"/>
    <lineage>
        <taxon>Bacteria</taxon>
        <taxon>Bacillati</taxon>
        <taxon>Bacillota</taxon>
        <taxon>Bacilli</taxon>
        <taxon>Bacillales</taxon>
        <taxon>Paenibacillaceae</taxon>
        <taxon>Paenibacillus</taxon>
    </lineage>
</organism>
<reference evidence="5 6" key="1">
    <citation type="submission" date="2014-04" db="EMBL/GenBank/DDBJ databases">
        <authorList>
            <person name="Bishop-Lilly K.A."/>
            <person name="Broomall S.M."/>
            <person name="Chain P.S."/>
            <person name="Chertkov O."/>
            <person name="Coyne S.R."/>
            <person name="Daligault H.E."/>
            <person name="Davenport K.W."/>
            <person name="Erkkila T."/>
            <person name="Frey K.G."/>
            <person name="Gibbons H.S."/>
            <person name="Gu W."/>
            <person name="Jaissle J."/>
            <person name="Johnson S.L."/>
            <person name="Koroleva G.I."/>
            <person name="Ladner J.T."/>
            <person name="Lo C.-C."/>
            <person name="Minogue T.D."/>
            <person name="Munk C."/>
            <person name="Palacios G.F."/>
            <person name="Redden C.L."/>
            <person name="Rosenzweig C.N."/>
            <person name="Scholz M.B."/>
            <person name="Teshima H."/>
            <person name="Xu Y."/>
        </authorList>
    </citation>
    <scope>NUCLEOTIDE SEQUENCE [LARGE SCALE GENOMIC DNA]</scope>
    <source>
        <strain evidence="5 6">8244</strain>
    </source>
</reference>
<evidence type="ECO:0000313" key="5">
    <source>
        <dbReference type="EMBL" id="KFN07280.1"/>
    </source>
</evidence>
<dbReference type="InterPro" id="IPR058531">
    <property type="entry name" value="Baseplate_J_M"/>
</dbReference>
<feature type="domain" description="Baseplate J-like central" evidence="3">
    <location>
        <begin position="202"/>
        <end position="272"/>
    </location>
</feature>
<keyword evidence="6" id="KW-1185">Reference proteome</keyword>
<feature type="domain" description="Baseplate protein J-like barrel" evidence="2">
    <location>
        <begin position="95"/>
        <end position="180"/>
    </location>
</feature>
<dbReference type="InterPro" id="IPR058530">
    <property type="entry name" value="Baseplate_J-like_C"/>
</dbReference>
<dbReference type="Pfam" id="PF26079">
    <property type="entry name" value="Baseplate_J_C"/>
    <property type="match status" value="1"/>
</dbReference>
<dbReference type="AlphaFoldDB" id="A0A090ZAN9"/>
<dbReference type="Proteomes" id="UP000029278">
    <property type="component" value="Unassembled WGS sequence"/>
</dbReference>
<evidence type="ECO:0000259" key="2">
    <source>
        <dbReference type="Pfam" id="PF04865"/>
    </source>
</evidence>
<comment type="similarity">
    <text evidence="1">Belongs to the Mu gp47/PBSX XkdT family.</text>
</comment>
<dbReference type="PATRIC" id="fig|44252.3.peg.3887"/>
<evidence type="ECO:0000259" key="4">
    <source>
        <dbReference type="Pfam" id="PF26079"/>
    </source>
</evidence>
<evidence type="ECO:0000256" key="1">
    <source>
        <dbReference type="ARBA" id="ARBA00038087"/>
    </source>
</evidence>
<evidence type="ECO:0000259" key="3">
    <source>
        <dbReference type="Pfam" id="PF26078"/>
    </source>
</evidence>
<protein>
    <submittedName>
        <fullName evidence="5">Baseplate J-like family protein</fullName>
    </submittedName>
</protein>
<feature type="domain" description="Baseplate J-like C-terminal" evidence="4">
    <location>
        <begin position="278"/>
        <end position="362"/>
    </location>
</feature>
<sequence length="365" mass="39223">MTELPLFLQDETEEVIRDRMLSRLPENLDTSEGSFSWDILEPAAIELTLAADWAKEVLRRVFVSTTFGEYLDEKGAERGISRRPAVASRSSGGAVQFIGDPGASVPAGYIVTTEATDSSPAILYRVLTAITLSDKREGITDVEAVEPGRSGNIPAGAIRHLSDPLPGIKSVTNLKPIEGGADIESDDSLRERYFLDARTPPGSGNRTDYVRWALSVPGVGNALCIPLWDGPGTVKVVLLGQDGQAAPAVVVEAVAEHLTTVAPDVALVTVIPAKEILIDISVTVLLASDSTVDQVRRMIEDGVRNYLKGLAFRDPIVRYARIANIILDIPLILDYQNFLVSGGQENIEVVQGDVAVLGTVNVREA</sequence>
<dbReference type="HOGENOM" id="CLU_039609_0_0_9"/>
<dbReference type="PANTHER" id="PTHR37829:SF3">
    <property type="entry name" value="PROTEIN JAYE-RELATED"/>
    <property type="match status" value="1"/>
</dbReference>
<dbReference type="GeneID" id="77009437"/>
<dbReference type="RefSeq" id="WP_036625948.1">
    <property type="nucleotide sequence ID" value="NZ_JAKOBR010000029.1"/>
</dbReference>